<evidence type="ECO:0000313" key="2">
    <source>
        <dbReference type="Proteomes" id="UP001190700"/>
    </source>
</evidence>
<evidence type="ECO:0000313" key="1">
    <source>
        <dbReference type="EMBL" id="KAK3279662.1"/>
    </source>
</evidence>
<keyword evidence="2" id="KW-1185">Reference proteome</keyword>
<protein>
    <submittedName>
        <fullName evidence="1">Uncharacterized protein</fullName>
    </submittedName>
</protein>
<comment type="caution">
    <text evidence="1">The sequence shown here is derived from an EMBL/GenBank/DDBJ whole genome shotgun (WGS) entry which is preliminary data.</text>
</comment>
<dbReference type="EMBL" id="LGRX02004740">
    <property type="protein sequence ID" value="KAK3279662.1"/>
    <property type="molecule type" value="Genomic_DNA"/>
</dbReference>
<proteinExistence type="predicted"/>
<reference evidence="1 2" key="1">
    <citation type="journal article" date="2015" name="Genome Biol. Evol.">
        <title>Comparative Genomics of a Bacterivorous Green Alga Reveals Evolutionary Causalities and Consequences of Phago-Mixotrophic Mode of Nutrition.</title>
        <authorList>
            <person name="Burns J.A."/>
            <person name="Paasch A."/>
            <person name="Narechania A."/>
            <person name="Kim E."/>
        </authorList>
    </citation>
    <scope>NUCLEOTIDE SEQUENCE [LARGE SCALE GENOMIC DNA]</scope>
    <source>
        <strain evidence="1 2">PLY_AMNH</strain>
    </source>
</reference>
<dbReference type="AlphaFoldDB" id="A0AAE0LC54"/>
<name>A0AAE0LC54_9CHLO</name>
<sequence>MVLHGWEAEVAECGVGWLLLVVWSWLSGCGWGRADLEVQWLSGCGCGRVVLVVDGVGVWHPGCGGCGADVVVDAEVLGCASR</sequence>
<dbReference type="Proteomes" id="UP001190700">
    <property type="component" value="Unassembled WGS sequence"/>
</dbReference>
<gene>
    <name evidence="1" type="ORF">CYMTET_12461</name>
</gene>
<accession>A0AAE0LC54</accession>
<organism evidence="1 2">
    <name type="scientific">Cymbomonas tetramitiformis</name>
    <dbReference type="NCBI Taxonomy" id="36881"/>
    <lineage>
        <taxon>Eukaryota</taxon>
        <taxon>Viridiplantae</taxon>
        <taxon>Chlorophyta</taxon>
        <taxon>Pyramimonadophyceae</taxon>
        <taxon>Pyramimonadales</taxon>
        <taxon>Pyramimonadaceae</taxon>
        <taxon>Cymbomonas</taxon>
    </lineage>
</organism>